<keyword evidence="4" id="KW-0479">Metal-binding</keyword>
<dbReference type="InterPro" id="IPR007197">
    <property type="entry name" value="rSAM"/>
</dbReference>
<dbReference type="Pfam" id="PF04055">
    <property type="entry name" value="Radical_SAM"/>
    <property type="match status" value="1"/>
</dbReference>
<dbReference type="CDD" id="cd21109">
    <property type="entry name" value="SPASM"/>
    <property type="match status" value="1"/>
</dbReference>
<evidence type="ECO:0000256" key="5">
    <source>
        <dbReference type="ARBA" id="ARBA00023004"/>
    </source>
</evidence>
<keyword evidence="5" id="KW-0408">Iron</keyword>
<evidence type="ECO:0000256" key="6">
    <source>
        <dbReference type="ARBA" id="ARBA00023014"/>
    </source>
</evidence>
<keyword evidence="2" id="KW-0004">4Fe-4S</keyword>
<evidence type="ECO:0000256" key="4">
    <source>
        <dbReference type="ARBA" id="ARBA00022723"/>
    </source>
</evidence>
<comment type="cofactor">
    <cofactor evidence="1">
        <name>[4Fe-4S] cluster</name>
        <dbReference type="ChEBI" id="CHEBI:49883"/>
    </cofactor>
</comment>
<reference evidence="8" key="1">
    <citation type="journal article" date="2020" name="mSystems">
        <title>Genome- and Community-Level Interaction Insights into Carbon Utilization and Element Cycling Functions of Hydrothermarchaeota in Hydrothermal Sediment.</title>
        <authorList>
            <person name="Zhou Z."/>
            <person name="Liu Y."/>
            <person name="Xu W."/>
            <person name="Pan J."/>
            <person name="Luo Z.H."/>
            <person name="Li M."/>
        </authorList>
    </citation>
    <scope>NUCLEOTIDE SEQUENCE [LARGE SCALE GENOMIC DNA]</scope>
    <source>
        <strain evidence="8">SpSt-413</strain>
    </source>
</reference>
<evidence type="ECO:0000256" key="3">
    <source>
        <dbReference type="ARBA" id="ARBA00022691"/>
    </source>
</evidence>
<dbReference type="InterPro" id="IPR058240">
    <property type="entry name" value="rSAM_sf"/>
</dbReference>
<evidence type="ECO:0000256" key="1">
    <source>
        <dbReference type="ARBA" id="ARBA00001966"/>
    </source>
</evidence>
<evidence type="ECO:0000256" key="2">
    <source>
        <dbReference type="ARBA" id="ARBA00022485"/>
    </source>
</evidence>
<dbReference type="PANTHER" id="PTHR11228:SF7">
    <property type="entry name" value="PQQA PEPTIDE CYCLASE"/>
    <property type="match status" value="1"/>
</dbReference>
<evidence type="ECO:0000259" key="7">
    <source>
        <dbReference type="PROSITE" id="PS51918"/>
    </source>
</evidence>
<dbReference type="GO" id="GO:0046872">
    <property type="term" value="F:metal ion binding"/>
    <property type="evidence" value="ECO:0007669"/>
    <property type="project" value="UniProtKB-KW"/>
</dbReference>
<keyword evidence="6" id="KW-0411">Iron-sulfur</keyword>
<dbReference type="PROSITE" id="PS51918">
    <property type="entry name" value="RADICAL_SAM"/>
    <property type="match status" value="1"/>
</dbReference>
<dbReference type="CDD" id="cd01335">
    <property type="entry name" value="Radical_SAM"/>
    <property type="match status" value="1"/>
</dbReference>
<evidence type="ECO:0000313" key="8">
    <source>
        <dbReference type="EMBL" id="HGG92228.1"/>
    </source>
</evidence>
<dbReference type="InterPro" id="IPR013785">
    <property type="entry name" value="Aldolase_TIM"/>
</dbReference>
<dbReference type="InterPro" id="IPR023885">
    <property type="entry name" value="4Fe4S-binding_SPASM_dom"/>
</dbReference>
<dbReference type="Gene3D" id="3.20.20.70">
    <property type="entry name" value="Aldolase class I"/>
    <property type="match status" value="1"/>
</dbReference>
<dbReference type="PANTHER" id="PTHR11228">
    <property type="entry name" value="RADICAL SAM DOMAIN PROTEIN"/>
    <property type="match status" value="1"/>
</dbReference>
<keyword evidence="3" id="KW-0949">S-adenosyl-L-methionine</keyword>
<dbReference type="SFLD" id="SFLDG01067">
    <property type="entry name" value="SPASM/twitch_domain_containing"/>
    <property type="match status" value="1"/>
</dbReference>
<feature type="domain" description="Radical SAM core" evidence="7">
    <location>
        <begin position="52"/>
        <end position="269"/>
    </location>
</feature>
<sequence length="357" mass="41052">MIPIAYKHQQLNKQVQLISHKDIDAILAARHGERYTAYRRDWRESMLLERVPDFPLSLEIETNNFCNFSCNMCVFAGRGLHPDARRGIGKRHMDMAVFQAAVEEGARHGLPAMTYGFMSEPLLHPRVADMVAFASERGVLDQRLGTNGQLLTRETSRALIDAGLSRLEVSLDATNADTYAKIRRGGNFERIVRNVHDFLDEREKTGGPTPLLRVSFLRLNVNRDELEEFLDYWQRFADFFSIQEPVDYDLDMADSPLEFDPARDKEDFRCDKQFQRLFIRNDGSVLACGHIHGWDQFRLGGVGEKPLLEMWRSPFMESMRDMHRRAAYRENAICRYCVRQTATAEQDAAELGEVGAQ</sequence>
<dbReference type="Pfam" id="PF13186">
    <property type="entry name" value="SPASM"/>
    <property type="match status" value="1"/>
</dbReference>
<proteinExistence type="predicted"/>
<gene>
    <name evidence="8" type="ORF">ENR59_04675</name>
</gene>
<dbReference type="InterPro" id="IPR050377">
    <property type="entry name" value="Radical_SAM_PqqE_MftC-like"/>
</dbReference>
<dbReference type="EMBL" id="DSRP01000324">
    <property type="protein sequence ID" value="HGG92228.1"/>
    <property type="molecule type" value="Genomic_DNA"/>
</dbReference>
<comment type="caution">
    <text evidence="8">The sequence shown here is derived from an EMBL/GenBank/DDBJ whole genome shotgun (WGS) entry which is preliminary data.</text>
</comment>
<name>A0A7C4EHM7_9BACT</name>
<dbReference type="GO" id="GO:0003824">
    <property type="term" value="F:catalytic activity"/>
    <property type="evidence" value="ECO:0007669"/>
    <property type="project" value="InterPro"/>
</dbReference>
<organism evidence="8">
    <name type="scientific">Fundidesulfovibrio putealis</name>
    <dbReference type="NCBI Taxonomy" id="270496"/>
    <lineage>
        <taxon>Bacteria</taxon>
        <taxon>Pseudomonadati</taxon>
        <taxon>Thermodesulfobacteriota</taxon>
        <taxon>Desulfovibrionia</taxon>
        <taxon>Desulfovibrionales</taxon>
        <taxon>Desulfovibrionaceae</taxon>
        <taxon>Fundidesulfovibrio</taxon>
    </lineage>
</organism>
<dbReference type="SUPFAM" id="SSF102114">
    <property type="entry name" value="Radical SAM enzymes"/>
    <property type="match status" value="1"/>
</dbReference>
<dbReference type="InterPro" id="IPR034391">
    <property type="entry name" value="AdoMet-like_SPASM_containing"/>
</dbReference>
<protein>
    <submittedName>
        <fullName evidence="8">Radical SAM protein</fullName>
    </submittedName>
</protein>
<dbReference type="GO" id="GO:0051536">
    <property type="term" value="F:iron-sulfur cluster binding"/>
    <property type="evidence" value="ECO:0007669"/>
    <property type="project" value="UniProtKB-KW"/>
</dbReference>
<accession>A0A7C4EHM7</accession>
<dbReference type="AlphaFoldDB" id="A0A7C4EHM7"/>
<dbReference type="SFLD" id="SFLDG01387">
    <property type="entry name" value="BtrN-like_SPASM_domain_contain"/>
    <property type="match status" value="1"/>
</dbReference>
<dbReference type="SFLD" id="SFLDS00029">
    <property type="entry name" value="Radical_SAM"/>
    <property type="match status" value="1"/>
</dbReference>